<evidence type="ECO:0000313" key="1">
    <source>
        <dbReference type="EMBL" id="SDI12299.1"/>
    </source>
</evidence>
<reference evidence="1 2" key="1">
    <citation type="submission" date="2016-10" db="EMBL/GenBank/DDBJ databases">
        <authorList>
            <person name="de Groot N.N."/>
        </authorList>
    </citation>
    <scope>NUCLEOTIDE SEQUENCE [LARGE SCALE GENOMIC DNA]</scope>
    <source>
        <strain evidence="1 2">CGMCC 1.5058</strain>
    </source>
</reference>
<dbReference type="EMBL" id="FNDZ01000001">
    <property type="protein sequence ID" value="SDI12299.1"/>
    <property type="molecule type" value="Genomic_DNA"/>
</dbReference>
<accession>A0A1G8I046</accession>
<sequence>MKSRIELLKEKRNLLLEAFEETQVNSGNPEECILAIAKNSGKIEEMKSLDEMLREMTSLSEEGERSLEEEIHKLLLGTKGNLEVIIKGLQNEKKMTTESMTDFARIRSIANSYVKTAQGPVFVDRDFE</sequence>
<name>A0A1G8I046_9CLOT</name>
<dbReference type="RefSeq" id="WP_031574219.1">
    <property type="nucleotide sequence ID" value="NZ_FNDZ01000001.1"/>
</dbReference>
<evidence type="ECO:0008006" key="3">
    <source>
        <dbReference type="Google" id="ProtNLM"/>
    </source>
</evidence>
<proteinExistence type="predicted"/>
<organism evidence="1 2">
    <name type="scientific">Proteiniclasticum ruminis</name>
    <dbReference type="NCBI Taxonomy" id="398199"/>
    <lineage>
        <taxon>Bacteria</taxon>
        <taxon>Bacillati</taxon>
        <taxon>Bacillota</taxon>
        <taxon>Clostridia</taxon>
        <taxon>Eubacteriales</taxon>
        <taxon>Clostridiaceae</taxon>
        <taxon>Proteiniclasticum</taxon>
    </lineage>
</organism>
<protein>
    <recommendedName>
        <fullName evidence="3">FlgN protein</fullName>
    </recommendedName>
</protein>
<dbReference type="AlphaFoldDB" id="A0A1G8I046"/>
<dbReference type="Proteomes" id="UP000183255">
    <property type="component" value="Unassembled WGS sequence"/>
</dbReference>
<gene>
    <name evidence="1" type="ORF">SAMN05421804_101733</name>
</gene>
<evidence type="ECO:0000313" key="2">
    <source>
        <dbReference type="Proteomes" id="UP000183255"/>
    </source>
</evidence>